<reference evidence="5 7" key="2">
    <citation type="submission" date="2019-04" db="EMBL/GenBank/DDBJ databases">
        <title>Draft genome sequence data and analysis of a Fermenting Bacterium, Geotoga petraea strain HO-Geo1, isolated from heavy-oil petroleum reservoir in Russia.</title>
        <authorList>
            <person name="Grouzdev D.S."/>
            <person name="Semenova E.M."/>
            <person name="Sokolova D.S."/>
            <person name="Tourova T.P."/>
            <person name="Poltaraus A.B."/>
            <person name="Nazina T.N."/>
        </authorList>
    </citation>
    <scope>NUCLEOTIDE SEQUENCE [LARGE SCALE GENOMIC DNA]</scope>
    <source>
        <strain evidence="5 7">HO-Geo1</strain>
    </source>
</reference>
<protein>
    <submittedName>
        <fullName evidence="4">Acetyltransferase (GNAT) domain-containing protein</fullName>
    </submittedName>
    <submittedName>
        <fullName evidence="5">N-acetyltransferase</fullName>
    </submittedName>
</protein>
<dbReference type="SUPFAM" id="SSF55729">
    <property type="entry name" value="Acyl-CoA N-acyltransferases (Nat)"/>
    <property type="match status" value="1"/>
</dbReference>
<sequence>MFKIKNLEGVENVQLKVIENRENFMDDDFDFTKIEIAEFLEEHLGRFGDPLDEIIDSMDYALADGKYRGGFILVLHNEDNILGAVVMNNTGMKGYIPENILVYIAVNKEYRGKGIGGKLIDEAIKKADGEVALHVEYDNPAKRLYERKGFESKYAEMRLKN</sequence>
<dbReference type="Gene3D" id="3.40.630.30">
    <property type="match status" value="1"/>
</dbReference>
<dbReference type="Proteomes" id="UP000199322">
    <property type="component" value="Unassembled WGS sequence"/>
</dbReference>
<dbReference type="AlphaFoldDB" id="A0A1G6KTK5"/>
<evidence type="ECO:0000313" key="5">
    <source>
        <dbReference type="EMBL" id="TGG88715.1"/>
    </source>
</evidence>
<organism evidence="4 6">
    <name type="scientific">Geotoga petraea</name>
    <dbReference type="NCBI Taxonomy" id="28234"/>
    <lineage>
        <taxon>Bacteria</taxon>
        <taxon>Thermotogati</taxon>
        <taxon>Thermotogota</taxon>
        <taxon>Thermotogae</taxon>
        <taxon>Petrotogales</taxon>
        <taxon>Petrotogaceae</taxon>
        <taxon>Geotoga</taxon>
    </lineage>
</organism>
<feature type="domain" description="N-acetyltransferase" evidence="3">
    <location>
        <begin position="18"/>
        <end position="161"/>
    </location>
</feature>
<accession>A0A1G6KTK5</accession>
<proteinExistence type="predicted"/>
<evidence type="ECO:0000313" key="4">
    <source>
        <dbReference type="EMBL" id="SDC33825.1"/>
    </source>
</evidence>
<evidence type="ECO:0000313" key="7">
    <source>
        <dbReference type="Proteomes" id="UP000297288"/>
    </source>
</evidence>
<reference evidence="4 6" key="1">
    <citation type="submission" date="2016-10" db="EMBL/GenBank/DDBJ databases">
        <authorList>
            <person name="de Groot N.N."/>
        </authorList>
    </citation>
    <scope>NUCLEOTIDE SEQUENCE [LARGE SCALE GENOMIC DNA]</scope>
    <source>
        <strain evidence="4 6">WG14</strain>
    </source>
</reference>
<name>A0A1G6KTK5_9BACT</name>
<dbReference type="PANTHER" id="PTHR43420">
    <property type="entry name" value="ACETYLTRANSFERASE"/>
    <property type="match status" value="1"/>
</dbReference>
<dbReference type="InterPro" id="IPR050680">
    <property type="entry name" value="YpeA/RimI_acetyltransf"/>
</dbReference>
<evidence type="ECO:0000259" key="3">
    <source>
        <dbReference type="PROSITE" id="PS51186"/>
    </source>
</evidence>
<dbReference type="PROSITE" id="PS51186">
    <property type="entry name" value="GNAT"/>
    <property type="match status" value="1"/>
</dbReference>
<keyword evidence="6" id="KW-1185">Reference proteome</keyword>
<dbReference type="EMBL" id="SRME01000001">
    <property type="protein sequence ID" value="TGG88715.1"/>
    <property type="molecule type" value="Genomic_DNA"/>
</dbReference>
<evidence type="ECO:0000313" key="6">
    <source>
        <dbReference type="Proteomes" id="UP000199322"/>
    </source>
</evidence>
<evidence type="ECO:0000256" key="2">
    <source>
        <dbReference type="ARBA" id="ARBA00023315"/>
    </source>
</evidence>
<dbReference type="EMBL" id="FMYV01000003">
    <property type="protein sequence ID" value="SDC33825.1"/>
    <property type="molecule type" value="Genomic_DNA"/>
</dbReference>
<dbReference type="OrthoDB" id="156739at2"/>
<dbReference type="Pfam" id="PF13508">
    <property type="entry name" value="Acetyltransf_7"/>
    <property type="match status" value="1"/>
</dbReference>
<dbReference type="InterPro" id="IPR000182">
    <property type="entry name" value="GNAT_dom"/>
</dbReference>
<gene>
    <name evidence="5" type="ORF">E4650_00485</name>
    <name evidence="4" type="ORF">SAMN04488588_0864</name>
</gene>
<dbReference type="CDD" id="cd04301">
    <property type="entry name" value="NAT_SF"/>
    <property type="match status" value="1"/>
</dbReference>
<keyword evidence="2" id="KW-0012">Acyltransferase</keyword>
<dbReference type="PANTHER" id="PTHR43420:SF12">
    <property type="entry name" value="N-ACETYLTRANSFERASE DOMAIN-CONTAINING PROTEIN"/>
    <property type="match status" value="1"/>
</dbReference>
<dbReference type="GO" id="GO:0016747">
    <property type="term" value="F:acyltransferase activity, transferring groups other than amino-acyl groups"/>
    <property type="evidence" value="ECO:0007669"/>
    <property type="project" value="InterPro"/>
</dbReference>
<keyword evidence="1 4" id="KW-0808">Transferase</keyword>
<dbReference type="STRING" id="28234.SAMN04488588_0864"/>
<dbReference type="Proteomes" id="UP000297288">
    <property type="component" value="Unassembled WGS sequence"/>
</dbReference>
<dbReference type="InterPro" id="IPR016181">
    <property type="entry name" value="Acyl_CoA_acyltransferase"/>
</dbReference>
<evidence type="ECO:0000256" key="1">
    <source>
        <dbReference type="ARBA" id="ARBA00022679"/>
    </source>
</evidence>